<dbReference type="STRING" id="1017273.SAMN05443094_101118"/>
<proteinExistence type="predicted"/>
<name>A0A1N6NDW3_9BACI</name>
<evidence type="ECO:0000313" key="2">
    <source>
        <dbReference type="Proteomes" id="UP000186385"/>
    </source>
</evidence>
<dbReference type="OrthoDB" id="2402463at2"/>
<accession>A0A1N6NDW3</accession>
<organism evidence="1 2">
    <name type="scientific">Domibacillus enclensis</name>
    <dbReference type="NCBI Taxonomy" id="1017273"/>
    <lineage>
        <taxon>Bacteria</taxon>
        <taxon>Bacillati</taxon>
        <taxon>Bacillota</taxon>
        <taxon>Bacilli</taxon>
        <taxon>Bacillales</taxon>
        <taxon>Bacillaceae</taxon>
        <taxon>Domibacillus</taxon>
    </lineage>
</organism>
<dbReference type="RefSeq" id="WP_139325401.1">
    <property type="nucleotide sequence ID" value="NZ_FTLX01000001.1"/>
</dbReference>
<dbReference type="AlphaFoldDB" id="A0A1N6NDW3"/>
<protein>
    <submittedName>
        <fullName evidence="1">Uncharacterized protein</fullName>
    </submittedName>
</protein>
<dbReference type="Proteomes" id="UP000186385">
    <property type="component" value="Unassembled WGS sequence"/>
</dbReference>
<reference evidence="1 2" key="1">
    <citation type="submission" date="2017-01" db="EMBL/GenBank/DDBJ databases">
        <authorList>
            <person name="Mah S.A."/>
            <person name="Swanson W.J."/>
            <person name="Moy G.W."/>
            <person name="Vacquier V.D."/>
        </authorList>
    </citation>
    <scope>NUCLEOTIDE SEQUENCE [LARGE SCALE GENOMIC DNA]</scope>
    <source>
        <strain evidence="1 2">NIO-1016</strain>
    </source>
</reference>
<dbReference type="EMBL" id="FTLX01000001">
    <property type="protein sequence ID" value="SIP90241.1"/>
    <property type="molecule type" value="Genomic_DNA"/>
</dbReference>
<sequence length="64" mass="7373">MWKDFFSSIGIDSVKVDTKLKKRSAAPGVCFARKICIKMQSFLHSQSPIEISNYFVRDRAFVSR</sequence>
<evidence type="ECO:0000313" key="1">
    <source>
        <dbReference type="EMBL" id="SIP90241.1"/>
    </source>
</evidence>
<gene>
    <name evidence="1" type="ORF">SAMN05443094_101118</name>
</gene>